<accession>A0ABW3T5Z2</accession>
<keyword evidence="1" id="KW-1133">Transmembrane helix</keyword>
<feature type="transmembrane region" description="Helical" evidence="1">
    <location>
        <begin position="82"/>
        <end position="101"/>
    </location>
</feature>
<dbReference type="EMBL" id="JBHTLQ010000052">
    <property type="protein sequence ID" value="MFD1192328.1"/>
    <property type="molecule type" value="Genomic_DNA"/>
</dbReference>
<dbReference type="NCBIfam" id="NF033633">
    <property type="entry name" value="SLATT_2"/>
    <property type="match status" value="1"/>
</dbReference>
<keyword evidence="4" id="KW-1185">Reference proteome</keyword>
<keyword evidence="1" id="KW-0812">Transmembrane</keyword>
<dbReference type="RefSeq" id="WP_377354456.1">
    <property type="nucleotide sequence ID" value="NZ_JBHTLQ010000052.1"/>
</dbReference>
<comment type="caution">
    <text evidence="3">The sequence shown here is derived from an EMBL/GenBank/DDBJ whole genome shotgun (WGS) entry which is preliminary data.</text>
</comment>
<organism evidence="3 4">
    <name type="scientific">Phenylobacterium conjunctum</name>
    <dbReference type="NCBI Taxonomy" id="1298959"/>
    <lineage>
        <taxon>Bacteria</taxon>
        <taxon>Pseudomonadati</taxon>
        <taxon>Pseudomonadota</taxon>
        <taxon>Alphaproteobacteria</taxon>
        <taxon>Caulobacterales</taxon>
        <taxon>Caulobacteraceae</taxon>
        <taxon>Phenylobacterium</taxon>
    </lineage>
</organism>
<keyword evidence="1" id="KW-0472">Membrane</keyword>
<sequence>MTPRFGVVAGLDVEAAPDADLTELLAGRTEFASARIAGYRRRRRLAQFVSNLLRSFGCAALAVGAVLPALREAVPGLAGLPLGGFAFGYVLLGLGAAALAADRVFGIGRAVPRLQAAELGIAGELDLFHADWAAYADVPVAERRRRRLELARAFTAEVNRLVRREAERAQEMAG</sequence>
<dbReference type="InterPro" id="IPR040688">
    <property type="entry name" value="SLATT_2"/>
</dbReference>
<protein>
    <submittedName>
        <fullName evidence="3">SLATT domain-containing protein</fullName>
    </submittedName>
</protein>
<proteinExistence type="predicted"/>
<feature type="transmembrane region" description="Helical" evidence="1">
    <location>
        <begin position="51"/>
        <end position="70"/>
    </location>
</feature>
<evidence type="ECO:0000313" key="4">
    <source>
        <dbReference type="Proteomes" id="UP001597216"/>
    </source>
</evidence>
<feature type="domain" description="SMODS and SLOG-associating 2TM effector" evidence="2">
    <location>
        <begin position="18"/>
        <end position="166"/>
    </location>
</feature>
<evidence type="ECO:0000259" key="2">
    <source>
        <dbReference type="Pfam" id="PF18183"/>
    </source>
</evidence>
<evidence type="ECO:0000256" key="1">
    <source>
        <dbReference type="SAM" id="Phobius"/>
    </source>
</evidence>
<dbReference type="Proteomes" id="UP001597216">
    <property type="component" value="Unassembled WGS sequence"/>
</dbReference>
<dbReference type="Pfam" id="PF18183">
    <property type="entry name" value="SLATT_2"/>
    <property type="match status" value="1"/>
</dbReference>
<gene>
    <name evidence="3" type="ORF">ACFQ27_17200</name>
</gene>
<evidence type="ECO:0000313" key="3">
    <source>
        <dbReference type="EMBL" id="MFD1192328.1"/>
    </source>
</evidence>
<reference evidence="4" key="1">
    <citation type="journal article" date="2019" name="Int. J. Syst. Evol. Microbiol.">
        <title>The Global Catalogue of Microorganisms (GCM) 10K type strain sequencing project: providing services to taxonomists for standard genome sequencing and annotation.</title>
        <authorList>
            <consortium name="The Broad Institute Genomics Platform"/>
            <consortium name="The Broad Institute Genome Sequencing Center for Infectious Disease"/>
            <person name="Wu L."/>
            <person name="Ma J."/>
        </authorList>
    </citation>
    <scope>NUCLEOTIDE SEQUENCE [LARGE SCALE GENOMIC DNA]</scope>
    <source>
        <strain evidence="4">CCUG 55074</strain>
    </source>
</reference>
<name>A0ABW3T5Z2_9CAUL</name>